<dbReference type="Proteomes" id="UP001295469">
    <property type="component" value="Chromosome A01"/>
</dbReference>
<sequence>MKPKQARKMRPPSVRGEAETRRCCHSVVYARDYHLLCIPPGPYTPI</sequence>
<name>A0A816XSE6_BRANA</name>
<dbReference type="AlphaFoldDB" id="A0A816XSE6"/>
<dbReference type="EMBL" id="HG994355">
    <property type="protein sequence ID" value="CAF2150721.1"/>
    <property type="molecule type" value="Genomic_DNA"/>
</dbReference>
<organism evidence="1">
    <name type="scientific">Brassica napus</name>
    <name type="common">Rape</name>
    <dbReference type="NCBI Taxonomy" id="3708"/>
    <lineage>
        <taxon>Eukaryota</taxon>
        <taxon>Viridiplantae</taxon>
        <taxon>Streptophyta</taxon>
        <taxon>Embryophyta</taxon>
        <taxon>Tracheophyta</taxon>
        <taxon>Spermatophyta</taxon>
        <taxon>Magnoliopsida</taxon>
        <taxon>eudicotyledons</taxon>
        <taxon>Gunneridae</taxon>
        <taxon>Pentapetalae</taxon>
        <taxon>rosids</taxon>
        <taxon>malvids</taxon>
        <taxon>Brassicales</taxon>
        <taxon>Brassicaceae</taxon>
        <taxon>Brassiceae</taxon>
        <taxon>Brassica</taxon>
    </lineage>
</organism>
<gene>
    <name evidence="1" type="ORF">DARMORV10_A01P20680.1</name>
</gene>
<protein>
    <submittedName>
        <fullName evidence="1">(rape) hypothetical protein</fullName>
    </submittedName>
</protein>
<accession>A0A816XSE6</accession>
<evidence type="ECO:0000313" key="1">
    <source>
        <dbReference type="EMBL" id="CAF2150721.1"/>
    </source>
</evidence>
<proteinExistence type="predicted"/>
<reference evidence="1" key="1">
    <citation type="submission" date="2021-01" db="EMBL/GenBank/DDBJ databases">
        <authorList>
            <consortium name="Genoscope - CEA"/>
            <person name="William W."/>
        </authorList>
    </citation>
    <scope>NUCLEOTIDE SEQUENCE</scope>
</reference>